<protein>
    <recommendedName>
        <fullName evidence="3">Sulfotransferase</fullName>
    </recommendedName>
</protein>
<dbReference type="Gene3D" id="3.40.50.300">
    <property type="entry name" value="P-loop containing nucleotide triphosphate hydrolases"/>
    <property type="match status" value="1"/>
</dbReference>
<organism evidence="1 2">
    <name type="scientific">Holothuria leucospilota</name>
    <name type="common">Black long sea cucumber</name>
    <name type="synonym">Mertensiothuria leucospilota</name>
    <dbReference type="NCBI Taxonomy" id="206669"/>
    <lineage>
        <taxon>Eukaryota</taxon>
        <taxon>Metazoa</taxon>
        <taxon>Echinodermata</taxon>
        <taxon>Eleutherozoa</taxon>
        <taxon>Echinozoa</taxon>
        <taxon>Holothuroidea</taxon>
        <taxon>Aspidochirotacea</taxon>
        <taxon>Aspidochirotida</taxon>
        <taxon>Holothuriidae</taxon>
        <taxon>Holothuria</taxon>
    </lineage>
</organism>
<dbReference type="InterPro" id="IPR053259">
    <property type="entry name" value="Golvesin-related_Golgi"/>
</dbReference>
<gene>
    <name evidence="1" type="ORF">HOLleu_16098</name>
</gene>
<name>A0A9Q1HAW6_HOLLE</name>
<dbReference type="Proteomes" id="UP001152320">
    <property type="component" value="Chromosome 7"/>
</dbReference>
<dbReference type="AlphaFoldDB" id="A0A9Q1HAW6"/>
<dbReference type="EMBL" id="JAIZAY010000007">
    <property type="protein sequence ID" value="KAJ8038626.1"/>
    <property type="molecule type" value="Genomic_DNA"/>
</dbReference>
<proteinExistence type="predicted"/>
<comment type="caution">
    <text evidence="1">The sequence shown here is derived from an EMBL/GenBank/DDBJ whole genome shotgun (WGS) entry which is preliminary data.</text>
</comment>
<dbReference type="PANTHER" id="PTHR32301:SF6">
    <property type="entry name" value="GOLVESIN-RELATED"/>
    <property type="match status" value="1"/>
</dbReference>
<dbReference type="OrthoDB" id="10010208at2759"/>
<dbReference type="PANTHER" id="PTHR32301">
    <property type="entry name" value="COUNTIN RECEPTOR CNR3-RELATED"/>
    <property type="match status" value="1"/>
</dbReference>
<reference evidence="1" key="1">
    <citation type="submission" date="2021-10" db="EMBL/GenBank/DDBJ databases">
        <title>Tropical sea cucumber genome reveals ecological adaptation and Cuvierian tubules defense mechanism.</title>
        <authorList>
            <person name="Chen T."/>
        </authorList>
    </citation>
    <scope>NUCLEOTIDE SEQUENCE</scope>
    <source>
        <strain evidence="1">Nanhai2018</strain>
        <tissue evidence="1">Muscle</tissue>
    </source>
</reference>
<evidence type="ECO:0008006" key="3">
    <source>
        <dbReference type="Google" id="ProtNLM"/>
    </source>
</evidence>
<keyword evidence="2" id="KW-1185">Reference proteome</keyword>
<dbReference type="InterPro" id="IPR027417">
    <property type="entry name" value="P-loop_NTPase"/>
</dbReference>
<evidence type="ECO:0000313" key="1">
    <source>
        <dbReference type="EMBL" id="KAJ8038626.1"/>
    </source>
</evidence>
<sequence length="407" mass="47198">MENGHVIKMRVMPRGQLETASLILCSVLVMVLLVKVNDERRLEPRYIKYRDSTQGSTDERSYWEGNDVMEALNVNPGFYIKDNSASLRPDIASKERSKELKPNQSEYTNFPDFPRSIPNVYLHNITLSNYRNPLPTFLHNPKSGGTTLKKCLMTISEKENKKLIPFMTTDNRLDIEVGLLSGVYNWKSVDLAAGSVSMGICQNIDTPRRRCAYYTIVREPYDRIISHYFFCKGGGVTSLPCHNKTIEEYVMDVGSLFFRQLLFQVRCVRRRPEKTVEYRCFRNLSAENIEDIDELTNYLVGKLESFFAVIGLTEEYDTSLVLFQDVFKFQFYDDCRGLKFNTAPIASSNSAVKQRHELEKAEVKKRLLANEEIRRVLRPDVLLYEKAKEIFQQQKQLYMSKRGVDNM</sequence>
<accession>A0A9Q1HAW6</accession>
<dbReference type="SUPFAM" id="SSF52540">
    <property type="entry name" value="P-loop containing nucleoside triphosphate hydrolases"/>
    <property type="match status" value="1"/>
</dbReference>
<evidence type="ECO:0000313" key="2">
    <source>
        <dbReference type="Proteomes" id="UP001152320"/>
    </source>
</evidence>